<reference evidence="4" key="1">
    <citation type="submission" date="2022-09" db="EMBL/GenBank/DDBJ databases">
        <title>Characterization of three MwoI isoschizomers from sequenced genome and metagenomes.</title>
        <authorList>
            <person name="Fomenkov A."/>
            <person name="Xu S.Y."/>
            <person name="Roberts R.J."/>
        </authorList>
    </citation>
    <scope>NUCLEOTIDE SEQUENCE</scope>
    <source>
        <strain evidence="4">DSM 2970</strain>
    </source>
</reference>
<accession>A0A9E7RTU7</accession>
<keyword evidence="1" id="KW-1133">Transmembrane helix</keyword>
<evidence type="ECO:0000259" key="3">
    <source>
        <dbReference type="Pfam" id="PF23542"/>
    </source>
</evidence>
<proteinExistence type="predicted"/>
<evidence type="ECO:0000256" key="1">
    <source>
        <dbReference type="SAM" id="Phobius"/>
    </source>
</evidence>
<organism evidence="4">
    <name type="scientific">Methanothermobacter wolfeii</name>
    <name type="common">Methanobacterium wolfei</name>
    <dbReference type="NCBI Taxonomy" id="145261"/>
    <lineage>
        <taxon>Archaea</taxon>
        <taxon>Methanobacteriati</taxon>
        <taxon>Methanobacteriota</taxon>
        <taxon>Methanomada group</taxon>
        <taxon>Methanobacteria</taxon>
        <taxon>Methanobacteriales</taxon>
        <taxon>Methanobacteriaceae</taxon>
        <taxon>Methanothermobacter</taxon>
    </lineage>
</organism>
<dbReference type="Proteomes" id="UP001065373">
    <property type="component" value="Chromosome"/>
</dbReference>
<keyword evidence="1" id="KW-0812">Transmembrane</keyword>
<evidence type="ECO:0000259" key="2">
    <source>
        <dbReference type="Pfam" id="PF07431"/>
    </source>
</evidence>
<feature type="domain" description="DUF1512" evidence="3">
    <location>
        <begin position="177"/>
        <end position="344"/>
    </location>
</feature>
<dbReference type="InterPro" id="IPR009995">
    <property type="entry name" value="DUF1512"/>
</dbReference>
<dbReference type="Pfam" id="PF23542">
    <property type="entry name" value="DUF1512_C"/>
    <property type="match status" value="1"/>
</dbReference>
<name>A0A9E7RTU7_METWO</name>
<keyword evidence="1" id="KW-0472">Membrane</keyword>
<gene>
    <name evidence="4" type="ORF">N5910_01970</name>
</gene>
<protein>
    <submittedName>
        <fullName evidence="4">DUF1512 family protein</fullName>
    </submittedName>
</protein>
<feature type="transmembrane region" description="Helical" evidence="1">
    <location>
        <begin position="6"/>
        <end position="23"/>
    </location>
</feature>
<dbReference type="EMBL" id="CP104550">
    <property type="protein sequence ID" value="UXH32088.1"/>
    <property type="molecule type" value="Genomic_DNA"/>
</dbReference>
<dbReference type="PIRSF" id="PIRSF016495">
    <property type="entry name" value="UCP016495"/>
    <property type="match status" value="1"/>
</dbReference>
<dbReference type="InterPro" id="IPR056460">
    <property type="entry name" value="DUF1512_N"/>
</dbReference>
<dbReference type="GeneID" id="58978037"/>
<feature type="domain" description="DUF1512" evidence="2">
    <location>
        <begin position="10"/>
        <end position="172"/>
    </location>
</feature>
<dbReference type="AlphaFoldDB" id="A0A9E7RTU7"/>
<sequence length="362" mass="39492">MRIIDIAGVLIFIILIIFLPIIMRMRIYASIEGAIAELTGMVGDAEELILELSQVKERELLEGCLEFFIVPPADVDPHGVAEKFRRLLEMGDERLEKMAGKLAPGADPELRARIVMCLKIGTGLRGILKFLNHSLETARKTGNLQMLLALQMNLALIMRTARAYMDGLRAISSCLPIGDGAGPLTAGMLIDEGDEREYIHDMVHVRKSYHGKDLSILRPRGPGPRLGKIVRALEEILDEREFDRIIMVDAAAKLEGEETGTVAEGVGVAIGGSGVEKWFIENMTLSSDVTAVIIKMGPEEALGQMTGRILEACSAALETIKRIMDESDAGSVLLIGVGNSSGIPNAVEDPLKLKIKKDKERN</sequence>
<dbReference type="RefSeq" id="WP_191216372.1">
    <property type="nucleotide sequence ID" value="NZ_CP104550.1"/>
</dbReference>
<dbReference type="InterPro" id="IPR056461">
    <property type="entry name" value="DUF1512_C"/>
</dbReference>
<evidence type="ECO:0000313" key="4">
    <source>
        <dbReference type="EMBL" id="UXH32088.1"/>
    </source>
</evidence>
<dbReference type="Pfam" id="PF07431">
    <property type="entry name" value="DUF1512"/>
    <property type="match status" value="1"/>
</dbReference>